<accession>A0ABP9HZZ4</accession>
<name>A0ABP9HZZ4_9ACTN</name>
<comment type="caution">
    <text evidence="1">The sequence shown here is derived from an EMBL/GenBank/DDBJ whole genome shotgun (WGS) entry which is preliminary data.</text>
</comment>
<sequence length="178" mass="19041">MAITQQLARITPAYLEECRATAARTPDGSPGWSPPSADTLDTGWAIRGLVKAWPLLGGDPQHGDALRRSIDGDPDGTGPDVEFLDHYDVYDGFGRPPALLTPAAVAETAAALDALDAFALAGVLDRLAGQDPREAAVLCGFGEFSGDLVRFLQAHFDALRDFYRAAAHRRLAVVVWID</sequence>
<protein>
    <recommendedName>
        <fullName evidence="3">DUF1877 domain-containing protein</fullName>
    </recommendedName>
</protein>
<dbReference type="RefSeq" id="WP_345678961.1">
    <property type="nucleotide sequence ID" value="NZ_BAABHS010000026.1"/>
</dbReference>
<dbReference type="InterPro" id="IPR035944">
    <property type="entry name" value="YfbM-like_sf"/>
</dbReference>
<dbReference type="Gene3D" id="3.40.1760.10">
    <property type="entry name" value="YfbM-like super family"/>
    <property type="match status" value="1"/>
</dbReference>
<dbReference type="Proteomes" id="UP001500466">
    <property type="component" value="Unassembled WGS sequence"/>
</dbReference>
<evidence type="ECO:0008006" key="3">
    <source>
        <dbReference type="Google" id="ProtNLM"/>
    </source>
</evidence>
<reference evidence="2" key="1">
    <citation type="journal article" date="2019" name="Int. J. Syst. Evol. Microbiol.">
        <title>The Global Catalogue of Microorganisms (GCM) 10K type strain sequencing project: providing services to taxonomists for standard genome sequencing and annotation.</title>
        <authorList>
            <consortium name="The Broad Institute Genomics Platform"/>
            <consortium name="The Broad Institute Genome Sequencing Center for Infectious Disease"/>
            <person name="Wu L."/>
            <person name="Ma J."/>
        </authorList>
    </citation>
    <scope>NUCLEOTIDE SEQUENCE [LARGE SCALE GENOMIC DNA]</scope>
    <source>
        <strain evidence="2">JCM 17986</strain>
    </source>
</reference>
<gene>
    <name evidence="1" type="ORF">GCM10023205_61010</name>
</gene>
<dbReference type="InterPro" id="IPR015068">
    <property type="entry name" value="DUF1877"/>
</dbReference>
<evidence type="ECO:0000313" key="2">
    <source>
        <dbReference type="Proteomes" id="UP001500466"/>
    </source>
</evidence>
<keyword evidence="2" id="KW-1185">Reference proteome</keyword>
<evidence type="ECO:0000313" key="1">
    <source>
        <dbReference type="EMBL" id="GAA4983084.1"/>
    </source>
</evidence>
<dbReference type="EMBL" id="BAABHS010000026">
    <property type="protein sequence ID" value="GAA4983084.1"/>
    <property type="molecule type" value="Genomic_DNA"/>
</dbReference>
<dbReference type="Pfam" id="PF08974">
    <property type="entry name" value="DUF1877"/>
    <property type="match status" value="1"/>
</dbReference>
<organism evidence="1 2">
    <name type="scientific">Yinghuangia aomiensis</name>
    <dbReference type="NCBI Taxonomy" id="676205"/>
    <lineage>
        <taxon>Bacteria</taxon>
        <taxon>Bacillati</taxon>
        <taxon>Actinomycetota</taxon>
        <taxon>Actinomycetes</taxon>
        <taxon>Kitasatosporales</taxon>
        <taxon>Streptomycetaceae</taxon>
        <taxon>Yinghuangia</taxon>
    </lineage>
</organism>
<proteinExistence type="predicted"/>